<evidence type="ECO:0000256" key="2">
    <source>
        <dbReference type="ARBA" id="ARBA00022737"/>
    </source>
</evidence>
<keyword evidence="1 4" id="KW-0808">Transferase</keyword>
<dbReference type="AlphaFoldDB" id="A0A2P9AH64"/>
<dbReference type="GO" id="GO:0016746">
    <property type="term" value="F:acyltransferase activity"/>
    <property type="evidence" value="ECO:0007669"/>
    <property type="project" value="UniProtKB-KW"/>
</dbReference>
<keyword evidence="5" id="KW-1185">Reference proteome</keyword>
<reference evidence="5" key="1">
    <citation type="submission" date="2016-12" db="EMBL/GenBank/DDBJ databases">
        <authorList>
            <person name="Brunel B."/>
        </authorList>
    </citation>
    <scope>NUCLEOTIDE SEQUENCE [LARGE SCALE GENOMIC DNA]</scope>
</reference>
<dbReference type="InterPro" id="IPR001451">
    <property type="entry name" value="Hexapep"/>
</dbReference>
<gene>
    <name evidence="4" type="ORF">BQ8482_150013</name>
</gene>
<evidence type="ECO:0000313" key="5">
    <source>
        <dbReference type="Proteomes" id="UP000245698"/>
    </source>
</evidence>
<keyword evidence="2" id="KW-0677">Repeat</keyword>
<dbReference type="InterPro" id="IPR051159">
    <property type="entry name" value="Hexapeptide_acetyltransf"/>
</dbReference>
<dbReference type="PANTHER" id="PTHR23416">
    <property type="entry name" value="SIALIC ACID SYNTHASE-RELATED"/>
    <property type="match status" value="1"/>
</dbReference>
<evidence type="ECO:0000256" key="3">
    <source>
        <dbReference type="ARBA" id="ARBA00023315"/>
    </source>
</evidence>
<name>A0A2P9AH64_9HYPH</name>
<accession>A0A2P9AH64</accession>
<dbReference type="RefSeq" id="WP_123147893.1">
    <property type="nucleotide sequence ID" value="NZ_FUIG01000021.1"/>
</dbReference>
<dbReference type="SUPFAM" id="SSF51161">
    <property type="entry name" value="Trimeric LpxA-like enzymes"/>
    <property type="match status" value="1"/>
</dbReference>
<dbReference type="Pfam" id="PF14602">
    <property type="entry name" value="Hexapep_2"/>
    <property type="match status" value="1"/>
</dbReference>
<dbReference type="PROSITE" id="PS00101">
    <property type="entry name" value="HEXAPEP_TRANSFERASES"/>
    <property type="match status" value="1"/>
</dbReference>
<protein>
    <submittedName>
        <fullName evidence="4">Putative acetyltransferase (O-acetyl transferase)</fullName>
    </submittedName>
</protein>
<dbReference type="Pfam" id="PF00132">
    <property type="entry name" value="Hexapep"/>
    <property type="match status" value="1"/>
</dbReference>
<evidence type="ECO:0000256" key="1">
    <source>
        <dbReference type="ARBA" id="ARBA00022679"/>
    </source>
</evidence>
<sequence>MPFVPPFLYRLAGINAGVGAKLSIQAVRSARKGRHAFGEDCVLHCRFSFDRREAQITIGRDCFIGKSHLVAAQRITIGNDVVVSWDVTIVDHNSHSLDWKQRAKDVADWRRGKKDWTDIGIAPVTIEDNAWIGMGVTILKGVTIGKGAVVGAASVVTRDVAPFSVVVGNPARSIKRKD</sequence>
<proteinExistence type="predicted"/>
<dbReference type="InterPro" id="IPR011004">
    <property type="entry name" value="Trimer_LpxA-like_sf"/>
</dbReference>
<dbReference type="EMBL" id="FUIG01000021">
    <property type="protein sequence ID" value="SJM30426.1"/>
    <property type="molecule type" value="Genomic_DNA"/>
</dbReference>
<dbReference type="InterPro" id="IPR018357">
    <property type="entry name" value="Hexapep_transf_CS"/>
</dbReference>
<dbReference type="Proteomes" id="UP000245698">
    <property type="component" value="Unassembled WGS sequence"/>
</dbReference>
<evidence type="ECO:0000313" key="4">
    <source>
        <dbReference type="EMBL" id="SJM30426.1"/>
    </source>
</evidence>
<dbReference type="Gene3D" id="2.160.10.10">
    <property type="entry name" value="Hexapeptide repeat proteins"/>
    <property type="match status" value="1"/>
</dbReference>
<organism evidence="4 5">
    <name type="scientific">Mesorhizobium delmotii</name>
    <dbReference type="NCBI Taxonomy" id="1631247"/>
    <lineage>
        <taxon>Bacteria</taxon>
        <taxon>Pseudomonadati</taxon>
        <taxon>Pseudomonadota</taxon>
        <taxon>Alphaproteobacteria</taxon>
        <taxon>Hyphomicrobiales</taxon>
        <taxon>Phyllobacteriaceae</taxon>
        <taxon>Mesorhizobium</taxon>
    </lineage>
</organism>
<keyword evidence="3" id="KW-0012">Acyltransferase</keyword>
<dbReference type="CDD" id="cd04647">
    <property type="entry name" value="LbH_MAT_like"/>
    <property type="match status" value="1"/>
</dbReference>